<organism evidence="3 4">
    <name type="scientific">Clathrus columnatus</name>
    <dbReference type="NCBI Taxonomy" id="1419009"/>
    <lineage>
        <taxon>Eukaryota</taxon>
        <taxon>Fungi</taxon>
        <taxon>Dikarya</taxon>
        <taxon>Basidiomycota</taxon>
        <taxon>Agaricomycotina</taxon>
        <taxon>Agaricomycetes</taxon>
        <taxon>Phallomycetidae</taxon>
        <taxon>Phallales</taxon>
        <taxon>Clathraceae</taxon>
        <taxon>Clathrus</taxon>
    </lineage>
</organism>
<dbReference type="EMBL" id="BPWL01000002">
    <property type="protein sequence ID" value="GJJ07520.1"/>
    <property type="molecule type" value="Genomic_DNA"/>
</dbReference>
<feature type="coiled-coil region" evidence="1">
    <location>
        <begin position="412"/>
        <end position="470"/>
    </location>
</feature>
<feature type="compositionally biased region" description="Polar residues" evidence="2">
    <location>
        <begin position="402"/>
        <end position="412"/>
    </location>
</feature>
<evidence type="ECO:0000256" key="2">
    <source>
        <dbReference type="SAM" id="MobiDB-lite"/>
    </source>
</evidence>
<gene>
    <name evidence="3" type="ORF">Clacol_001722</name>
</gene>
<feature type="region of interest" description="Disordered" evidence="2">
    <location>
        <begin position="175"/>
        <end position="200"/>
    </location>
</feature>
<evidence type="ECO:0000313" key="3">
    <source>
        <dbReference type="EMBL" id="GJJ07520.1"/>
    </source>
</evidence>
<feature type="region of interest" description="Disordered" evidence="2">
    <location>
        <begin position="679"/>
        <end position="699"/>
    </location>
</feature>
<feature type="region of interest" description="Disordered" evidence="2">
    <location>
        <begin position="374"/>
        <end position="412"/>
    </location>
</feature>
<feature type="region of interest" description="Disordered" evidence="2">
    <location>
        <begin position="97"/>
        <end position="124"/>
    </location>
</feature>
<feature type="compositionally biased region" description="Polar residues" evidence="2">
    <location>
        <begin position="175"/>
        <end position="198"/>
    </location>
</feature>
<evidence type="ECO:0000313" key="4">
    <source>
        <dbReference type="Proteomes" id="UP001050691"/>
    </source>
</evidence>
<feature type="region of interest" description="Disordered" evidence="2">
    <location>
        <begin position="888"/>
        <end position="909"/>
    </location>
</feature>
<comment type="caution">
    <text evidence="3">The sequence shown here is derived from an EMBL/GenBank/DDBJ whole genome shotgun (WGS) entry which is preliminary data.</text>
</comment>
<keyword evidence="1" id="KW-0175">Coiled coil</keyword>
<feature type="compositionally biased region" description="Low complexity" evidence="2">
    <location>
        <begin position="108"/>
        <end position="120"/>
    </location>
</feature>
<feature type="compositionally biased region" description="Low complexity" evidence="2">
    <location>
        <begin position="690"/>
        <end position="699"/>
    </location>
</feature>
<accession>A0AAV5A3D5</accession>
<feature type="compositionally biased region" description="Polar residues" evidence="2">
    <location>
        <begin position="375"/>
        <end position="387"/>
    </location>
</feature>
<reference evidence="3" key="1">
    <citation type="submission" date="2021-10" db="EMBL/GenBank/DDBJ databases">
        <title>De novo Genome Assembly of Clathrus columnatus (Basidiomycota, Fungi) Using Illumina and Nanopore Sequence Data.</title>
        <authorList>
            <person name="Ogiso-Tanaka E."/>
            <person name="Itagaki H."/>
            <person name="Hosoya T."/>
            <person name="Hosaka K."/>
        </authorList>
    </citation>
    <scope>NUCLEOTIDE SEQUENCE</scope>
    <source>
        <strain evidence="3">MO-923</strain>
    </source>
</reference>
<keyword evidence="4" id="KW-1185">Reference proteome</keyword>
<dbReference type="AlphaFoldDB" id="A0AAV5A3D5"/>
<feature type="compositionally biased region" description="Low complexity" evidence="2">
    <location>
        <begin position="518"/>
        <end position="529"/>
    </location>
</feature>
<dbReference type="Proteomes" id="UP001050691">
    <property type="component" value="Unassembled WGS sequence"/>
</dbReference>
<name>A0AAV5A3D5_9AGAM</name>
<sequence length="1055" mass="113849">MTLTIANVTPSQNKTGAIQRIGFNAGQLPSHFPTNNVNMAGSTIATVTSSQSAPSTGNSAMLQIKEPQTFNKSQRAEMVVKAHAQTESPFVFTNSNVHDDSEKRRVSTTPNTTEYPTQTPFNQNLNAKTDSELTSLVSETATVITITTPHIPIPVDSQGVLNVSGSSNMPAETCNAPESFSSNKIVSSEPTSSGSNPTPGFLVSRPVASLSGLPSTQITDAEMKANTEVTMAVDTNMNQDSCSNYKSDMEIDDELLLQPSRSDTTNSSVNTAPPVLLVENVSVPSSRLNEDQPVPPGLVSIHLPAGATNDITKVDYPSSTETGSQSVAKRASVFQPLADPALRAGVENALRSLVDQTNIDSRLVLRFARELAKAKSQSRGSEGNATGSGEGVQPSEHVQKSGDVTSDNSATSSALSAQYARANDEIAQLRQQLAHITDSYNNAVSSQNQKDALTKRCETLQNELNRSINIHNINNTGGPGALARVNRIQSQLPMKPPMATGSPTSSITSQHALMRRPSVGSSHSISGSVDGTPAVPSQSPMQGVGLTTSISGATVRAGLTPKGSPVPFIPPRSTANQQGHGTGQQGSGVVLTNPAQVQMQYQLQQMMVSRQIQQQVGYTNTATSSIGLLPPAYQQQQTAVHHQMQLLNEQNAGQNYSVGRYEQTLRQQPYFFPGMVPRDTSTDGRSVALPGGQPSQSGQGHMQIQLRKDMPLVPFSESDVHRTQRTPPIMLPQQLPSQPQPQQIHIQTVQSQVYMRGSQPQQHQRNHVSALPPTPTLGPGSPIARTPQTNSVQRQSQEIPLEPNTITTWGHVAPLPPASHPLRIQIPQSYVVSPNQVSAQFHTHPNGALQAPPVAHIQPAPQDIQLNVANTIRTTDASRTVIDLTMDESEGTEIEGPPKKRQRVEETPSQDTVTIFTEADSTLLADEKLAVKDKVESMIAGAEPSVETVVGQVESSTTMITERETEPHLQSHLLIDGFDVLSEEITELLTQVFECSENDTTLRCCFFCMSRHQDDAAEWPEITRLKNPAVEDMVNHLKEIHAPVWEKICRGEYNE</sequence>
<evidence type="ECO:0000256" key="1">
    <source>
        <dbReference type="SAM" id="Coils"/>
    </source>
</evidence>
<feature type="region of interest" description="Disordered" evidence="2">
    <location>
        <begin position="515"/>
        <end position="541"/>
    </location>
</feature>
<protein>
    <submittedName>
        <fullName evidence="3">Uncharacterized protein</fullName>
    </submittedName>
</protein>
<proteinExistence type="predicted"/>
<feature type="region of interest" description="Disordered" evidence="2">
    <location>
        <begin position="560"/>
        <end position="586"/>
    </location>
</feature>